<protein>
    <recommendedName>
        <fullName evidence="5">Crinkler effector protein N-terminal domain-containing protein</fullName>
    </recommendedName>
</protein>
<evidence type="ECO:0000256" key="4">
    <source>
        <dbReference type="SAM" id="MobiDB-lite"/>
    </source>
</evidence>
<evidence type="ECO:0000256" key="1">
    <source>
        <dbReference type="ARBA" id="ARBA00004340"/>
    </source>
</evidence>
<sequence length="1204" mass="139240">MDTITLGCLVKGDDPYDNYFEVEINKTRAVSVLRELIKDKKKPNFDHLPADRLKLWKINVSLSKLNEKLNILISRNLSMIEEGLEGIKLLASNDIQDYFNEPIKKHIHIIVEPPEPTLETLRTSKEQSYTATLTNLLFLYLVPLYFQYRDPKVINLSSDNWESFVQLYTLLQNVFDLKGPLTTHEFFIENNQVDFGWSKIDFVEFIEKHKCSANNPIRISDVNKGTIFQLSANRKKFELMQSCSAGTKRSYFESLDELPSPSKLGEPDEWFKRQKNAIFCFNHRPEGTSSTIPVSLYCSIFGEFKDFCKEAPEREDNLFTYEFCVEMRKFYKSEEARQVKANEMLSKYFDRSVQPMQLAGNHKTDGTMSYSGPYAYRELNIEYKKELCSSNVCPHLKSCAYYLDFCKEQKNSSLLHATNFPCFLVVIAGPYFSVSGAVLSNKAIIDPLTPIFPLLWQKNEDEMMVLLSGTFRALKKSLKLLDQYYDRINKSARKIPQTDRFVHPSFPEVIVNGKSYSVRIDYQVGVFLLWKVILSDDLGSRYTAYVKAVRKHQYSLDTHQLLAEAEYAPKVLTTSLIPGNWRLVYMECLDEHSMLNCITSNLNNQERNSLREKIENVIKYLHNLEYVHGDLREGNLLIRKLEDNDFDVKLIDFEWSGKVGIARYSNFMNHIGIQWPNGAEDGKLVTKDHDLVMLNHTFQICRINDDFSAYSEESENEYSSDEYLEKWQKCNSTATYYHKCGSRGKFTEAAKETKSLTNFFKSNNSNDNKNKINNETVSFIRINSGYNENEINEYSETSGNNKMSRHNEIDSEIGVHNEIIGRHNEIIDGYSETDRLKLNNETGKNEEMDSETDKCDKIDEMDNETNICDEIVGRHDEIMDEYNKIMDRYAEMDKGTDKNDEINSETDKCDEIDEIDNETNYPIRVGTVEHGTLGQHCGHPKIWHHRYRGYHSIMSIADIVSIMDIKNIVDKNDEINSETDKCDEIDEIDNETNYPIRVGTVEHGTLGQHCGHPKIWHHRYRGYHSIMSIADIASLTSWYREHREYYGHYGHHEFFTLNKNNSKIEPFESFELFEPYEFTDITDNLNIDENINIEGSSNESSSNECLSNEGPSNGDLSNEGSSNENIISDINSNGKKCGQKYSTAKTSSTSTLSYHLKQVHQISIENNNDESSKQSNQQQVDKMFNQIKEHPSIQMKNLYKAAIK</sequence>
<keyword evidence="7" id="KW-1185">Reference proteome</keyword>
<dbReference type="GO" id="GO:0043657">
    <property type="term" value="C:host cell"/>
    <property type="evidence" value="ECO:0007669"/>
    <property type="project" value="UniProtKB-SubCell"/>
</dbReference>
<comment type="caution">
    <text evidence="6">The sequence shown here is derived from an EMBL/GenBank/DDBJ whole genome shotgun (WGS) entry which is preliminary data.</text>
</comment>
<dbReference type="EMBL" id="PQFF01000163">
    <property type="protein sequence ID" value="RHZ77748.1"/>
    <property type="molecule type" value="Genomic_DNA"/>
</dbReference>
<feature type="region of interest" description="Disordered" evidence="4">
    <location>
        <begin position="1092"/>
        <end position="1131"/>
    </location>
</feature>
<comment type="subcellular location">
    <subcellularLocation>
        <location evidence="1">Host cell</location>
    </subcellularLocation>
    <subcellularLocation>
        <location evidence="2">Secreted</location>
    </subcellularLocation>
</comment>
<feature type="compositionally biased region" description="Low complexity" evidence="4">
    <location>
        <begin position="1117"/>
        <end position="1131"/>
    </location>
</feature>
<name>A0A397ITU0_9GLOM</name>
<dbReference type="InterPro" id="IPR008266">
    <property type="entry name" value="Tyr_kinase_AS"/>
</dbReference>
<accession>A0A397ITU0</accession>
<proteinExistence type="predicted"/>
<reference evidence="6 7" key="1">
    <citation type="submission" date="2018-08" db="EMBL/GenBank/DDBJ databases">
        <title>Genome and evolution of the arbuscular mycorrhizal fungus Diversispora epigaea (formerly Glomus versiforme) and its bacterial endosymbionts.</title>
        <authorList>
            <person name="Sun X."/>
            <person name="Fei Z."/>
            <person name="Harrison M."/>
        </authorList>
    </citation>
    <scope>NUCLEOTIDE SEQUENCE [LARGE SCALE GENOMIC DNA]</scope>
    <source>
        <strain evidence="6 7">IT104</strain>
    </source>
</reference>
<dbReference type="InterPro" id="IPR045379">
    <property type="entry name" value="Crinkler_N"/>
</dbReference>
<keyword evidence="3" id="KW-0964">Secreted</keyword>
<feature type="domain" description="Crinkler effector protein N-terminal" evidence="5">
    <location>
        <begin position="4"/>
        <end position="112"/>
    </location>
</feature>
<feature type="compositionally biased region" description="Low complexity" evidence="4">
    <location>
        <begin position="1092"/>
        <end position="1109"/>
    </location>
</feature>
<dbReference type="Pfam" id="PF20147">
    <property type="entry name" value="Crinkler"/>
    <property type="match status" value="1"/>
</dbReference>
<evidence type="ECO:0000256" key="3">
    <source>
        <dbReference type="ARBA" id="ARBA00022525"/>
    </source>
</evidence>
<dbReference type="Proteomes" id="UP000266861">
    <property type="component" value="Unassembled WGS sequence"/>
</dbReference>
<evidence type="ECO:0000256" key="2">
    <source>
        <dbReference type="ARBA" id="ARBA00004613"/>
    </source>
</evidence>
<dbReference type="AlphaFoldDB" id="A0A397ITU0"/>
<dbReference type="STRING" id="1348612.A0A397ITU0"/>
<organism evidence="6 7">
    <name type="scientific">Diversispora epigaea</name>
    <dbReference type="NCBI Taxonomy" id="1348612"/>
    <lineage>
        <taxon>Eukaryota</taxon>
        <taxon>Fungi</taxon>
        <taxon>Fungi incertae sedis</taxon>
        <taxon>Mucoromycota</taxon>
        <taxon>Glomeromycotina</taxon>
        <taxon>Glomeromycetes</taxon>
        <taxon>Diversisporales</taxon>
        <taxon>Diversisporaceae</taxon>
        <taxon>Diversispora</taxon>
    </lineage>
</organism>
<evidence type="ECO:0000313" key="6">
    <source>
        <dbReference type="EMBL" id="RHZ77748.1"/>
    </source>
</evidence>
<dbReference type="GO" id="GO:0004672">
    <property type="term" value="F:protein kinase activity"/>
    <property type="evidence" value="ECO:0007669"/>
    <property type="project" value="InterPro"/>
</dbReference>
<dbReference type="GO" id="GO:0005576">
    <property type="term" value="C:extracellular region"/>
    <property type="evidence" value="ECO:0007669"/>
    <property type="project" value="UniProtKB-SubCell"/>
</dbReference>
<dbReference type="InterPro" id="IPR011009">
    <property type="entry name" value="Kinase-like_dom_sf"/>
</dbReference>
<evidence type="ECO:0000313" key="7">
    <source>
        <dbReference type="Proteomes" id="UP000266861"/>
    </source>
</evidence>
<dbReference type="SUPFAM" id="SSF56112">
    <property type="entry name" value="Protein kinase-like (PK-like)"/>
    <property type="match status" value="1"/>
</dbReference>
<dbReference type="OrthoDB" id="2416192at2759"/>
<dbReference type="PROSITE" id="PS00109">
    <property type="entry name" value="PROTEIN_KINASE_TYR"/>
    <property type="match status" value="1"/>
</dbReference>
<gene>
    <name evidence="6" type="ORF">Glove_173g76</name>
</gene>
<evidence type="ECO:0000259" key="5">
    <source>
        <dbReference type="Pfam" id="PF20147"/>
    </source>
</evidence>
<dbReference type="Gene3D" id="1.10.510.10">
    <property type="entry name" value="Transferase(Phosphotransferase) domain 1"/>
    <property type="match status" value="1"/>
</dbReference>